<feature type="region of interest" description="Disordered" evidence="1">
    <location>
        <begin position="67"/>
        <end position="109"/>
    </location>
</feature>
<organism evidence="2 3">
    <name type="scientific">Saguinus oedipus</name>
    <name type="common">Cotton-top tamarin</name>
    <name type="synonym">Oedipomidas oedipus</name>
    <dbReference type="NCBI Taxonomy" id="9490"/>
    <lineage>
        <taxon>Eukaryota</taxon>
        <taxon>Metazoa</taxon>
        <taxon>Chordata</taxon>
        <taxon>Craniata</taxon>
        <taxon>Vertebrata</taxon>
        <taxon>Euteleostomi</taxon>
        <taxon>Mammalia</taxon>
        <taxon>Eutheria</taxon>
        <taxon>Euarchontoglires</taxon>
        <taxon>Primates</taxon>
        <taxon>Haplorrhini</taxon>
        <taxon>Platyrrhini</taxon>
        <taxon>Cebidae</taxon>
        <taxon>Callitrichinae</taxon>
        <taxon>Saguinus</taxon>
    </lineage>
</organism>
<feature type="region of interest" description="Disordered" evidence="1">
    <location>
        <begin position="121"/>
        <end position="146"/>
    </location>
</feature>
<protein>
    <submittedName>
        <fullName evidence="2">Uncharacterized protein</fullName>
    </submittedName>
</protein>
<keyword evidence="3" id="KW-1185">Reference proteome</keyword>
<accession>A0ABQ9VZF4</accession>
<proteinExistence type="predicted"/>
<name>A0ABQ9VZF4_SAGOE</name>
<dbReference type="EMBL" id="JASSZA010000004">
    <property type="protein sequence ID" value="KAK2114204.1"/>
    <property type="molecule type" value="Genomic_DNA"/>
</dbReference>
<reference evidence="2 3" key="1">
    <citation type="submission" date="2023-05" db="EMBL/GenBank/DDBJ databases">
        <title>B98-5 Cell Line De Novo Hybrid Assembly: An Optical Mapping Approach.</title>
        <authorList>
            <person name="Kananen K."/>
            <person name="Auerbach J.A."/>
            <person name="Kautto E."/>
            <person name="Blachly J.S."/>
        </authorList>
    </citation>
    <scope>NUCLEOTIDE SEQUENCE [LARGE SCALE GENOMIC DNA]</scope>
    <source>
        <strain evidence="2">B95-8</strain>
        <tissue evidence="2">Cell line</tissue>
    </source>
</reference>
<evidence type="ECO:0000313" key="2">
    <source>
        <dbReference type="EMBL" id="KAK2114204.1"/>
    </source>
</evidence>
<feature type="compositionally biased region" description="Low complexity" evidence="1">
    <location>
        <begin position="26"/>
        <end position="50"/>
    </location>
</feature>
<feature type="region of interest" description="Disordered" evidence="1">
    <location>
        <begin position="26"/>
        <end position="51"/>
    </location>
</feature>
<evidence type="ECO:0000256" key="1">
    <source>
        <dbReference type="SAM" id="MobiDB-lite"/>
    </source>
</evidence>
<evidence type="ECO:0000313" key="3">
    <source>
        <dbReference type="Proteomes" id="UP001266305"/>
    </source>
</evidence>
<sequence length="146" mass="15476">MLPVPPLGWETATVSGSFSFSARASGCRSRCPAAGGPAPRSSTSSSSSAALEKASCCRRASQFSAEPLELGDQHWPRPQARLSLGAPLPKGPPKLGLRRPTSQHGRCSGQWMPALRHTRRLRGSRGRNVASSQPGPRLKPEIDVVA</sequence>
<gene>
    <name evidence="2" type="ORF">P7K49_008470</name>
</gene>
<dbReference type="Proteomes" id="UP001266305">
    <property type="component" value="Unassembled WGS sequence"/>
</dbReference>
<comment type="caution">
    <text evidence="2">The sequence shown here is derived from an EMBL/GenBank/DDBJ whole genome shotgun (WGS) entry which is preliminary data.</text>
</comment>